<dbReference type="InterPro" id="IPR014906">
    <property type="entry name" value="PRP4-like"/>
</dbReference>
<dbReference type="Pfam" id="PF08799">
    <property type="entry name" value="PRP4"/>
    <property type="match status" value="1"/>
</dbReference>
<keyword evidence="3" id="KW-1185">Reference proteome</keyword>
<dbReference type="EMBL" id="CP092870">
    <property type="protein sequence ID" value="UYV70615.1"/>
    <property type="molecule type" value="Genomic_DNA"/>
</dbReference>
<reference evidence="2 3" key="1">
    <citation type="submission" date="2022-01" db="EMBL/GenBank/DDBJ databases">
        <title>A chromosomal length assembly of Cordylochernes scorpioides.</title>
        <authorList>
            <person name="Zeh D."/>
            <person name="Zeh J."/>
        </authorList>
    </citation>
    <scope>NUCLEOTIDE SEQUENCE [LARGE SCALE GENOMIC DNA]</scope>
    <source>
        <strain evidence="2">IN4F17</strain>
        <tissue evidence="2">Whole Body</tissue>
    </source>
</reference>
<feature type="domain" description="Pre-mRNA processing factor 4 (PRP4)-like" evidence="1">
    <location>
        <begin position="76"/>
        <end position="92"/>
    </location>
</feature>
<gene>
    <name evidence="2" type="ORF">LAZ67_8000029</name>
</gene>
<evidence type="ECO:0000313" key="3">
    <source>
        <dbReference type="Proteomes" id="UP001235939"/>
    </source>
</evidence>
<accession>A0ABY6KP09</accession>
<organism evidence="2 3">
    <name type="scientific">Cordylochernes scorpioides</name>
    <dbReference type="NCBI Taxonomy" id="51811"/>
    <lineage>
        <taxon>Eukaryota</taxon>
        <taxon>Metazoa</taxon>
        <taxon>Ecdysozoa</taxon>
        <taxon>Arthropoda</taxon>
        <taxon>Chelicerata</taxon>
        <taxon>Arachnida</taxon>
        <taxon>Pseudoscorpiones</taxon>
        <taxon>Cheliferoidea</taxon>
        <taxon>Chernetidae</taxon>
        <taxon>Cordylochernes</taxon>
    </lineage>
</organism>
<name>A0ABY6KP09_9ARAC</name>
<sequence length="186" mass="21598">MELEEDNASKERQILLQEFERRKKARHINVSTDDNEVKATLRQLREPICKLTCAETSPFNVCAPIYAIVSLSLKISLFGEGPADRRERLRQLFANLGDESLVQHKKVQKLERPLEKDKEVGSRLLTPIVVMMHSIQRDTMMKLDKIIIDKGISFKTKEKNIETLVFSLVTYGCESRTLRKEERKRI</sequence>
<evidence type="ECO:0000259" key="1">
    <source>
        <dbReference type="Pfam" id="PF08799"/>
    </source>
</evidence>
<protein>
    <submittedName>
        <fullName evidence="2">PRPF4</fullName>
    </submittedName>
</protein>
<dbReference type="InterPro" id="IPR036285">
    <property type="entry name" value="PRP4-like_sf"/>
</dbReference>
<dbReference type="PANTHER" id="PTHR19846">
    <property type="entry name" value="WD40 REPEAT PROTEIN"/>
    <property type="match status" value="1"/>
</dbReference>
<dbReference type="PANTHER" id="PTHR19846:SF0">
    <property type="entry name" value="PRE-MRNA PROCESSING FACTOR 4"/>
    <property type="match status" value="1"/>
</dbReference>
<evidence type="ECO:0000313" key="2">
    <source>
        <dbReference type="EMBL" id="UYV70615.1"/>
    </source>
</evidence>
<dbReference type="SUPFAM" id="SSF158230">
    <property type="entry name" value="PRP4-like"/>
    <property type="match status" value="2"/>
</dbReference>
<dbReference type="Proteomes" id="UP001235939">
    <property type="component" value="Chromosome 08"/>
</dbReference>
<proteinExistence type="predicted"/>